<proteinExistence type="predicted"/>
<feature type="compositionally biased region" description="Basic and acidic residues" evidence="1">
    <location>
        <begin position="88"/>
        <end position="100"/>
    </location>
</feature>
<feature type="compositionally biased region" description="Basic and acidic residues" evidence="1">
    <location>
        <begin position="224"/>
        <end position="235"/>
    </location>
</feature>
<dbReference type="EMBL" id="CADCTL010000047">
    <property type="protein sequence ID" value="CAA9221165.1"/>
    <property type="molecule type" value="Genomic_DNA"/>
</dbReference>
<feature type="compositionally biased region" description="Low complexity" evidence="1">
    <location>
        <begin position="153"/>
        <end position="167"/>
    </location>
</feature>
<evidence type="ECO:0000256" key="1">
    <source>
        <dbReference type="SAM" id="MobiDB-lite"/>
    </source>
</evidence>
<feature type="non-terminal residue" evidence="2">
    <location>
        <position position="235"/>
    </location>
</feature>
<feature type="compositionally biased region" description="Basic residues" evidence="1">
    <location>
        <begin position="168"/>
        <end position="184"/>
    </location>
</feature>
<sequence>ARHPRPARGDRRQSDPARRVAFGAARRAGLPARPERRRQDHHHGRGHGPPPLFGRLRPLPRRRTARPAAARHRAHGRRLQPGGVGGLRRPDRGRERRPADLDPAGGPPGPGADRARLHGVPEAPSVPRPRRRAALGRRAQDGLHRPRARARPRPAAAGRALRGALARGHPRDRARRRRRPRRGPRGADRRKQPAPRPRRRRPHLRDRAGGDRLLRRLGGPARGRGGDGGRGRGRV</sequence>
<gene>
    <name evidence="2" type="ORF">AVDCRST_MAG04-630</name>
</gene>
<accession>A0A6J4HCW0</accession>
<feature type="compositionally biased region" description="Low complexity" evidence="1">
    <location>
        <begin position="19"/>
        <end position="32"/>
    </location>
</feature>
<protein>
    <submittedName>
        <fullName evidence="2">Probable drug resistance transport protein</fullName>
    </submittedName>
</protein>
<reference evidence="2" key="1">
    <citation type="submission" date="2020-02" db="EMBL/GenBank/DDBJ databases">
        <authorList>
            <person name="Meier V. D."/>
        </authorList>
    </citation>
    <scope>NUCLEOTIDE SEQUENCE</scope>
    <source>
        <strain evidence="2">AVDCRST_MAG04</strain>
    </source>
</reference>
<evidence type="ECO:0000313" key="2">
    <source>
        <dbReference type="EMBL" id="CAA9221165.1"/>
    </source>
</evidence>
<dbReference type="AlphaFoldDB" id="A0A6J4HCW0"/>
<feature type="compositionally biased region" description="Basic residues" evidence="1">
    <location>
        <begin position="58"/>
        <end position="78"/>
    </location>
</feature>
<feature type="non-terminal residue" evidence="2">
    <location>
        <position position="1"/>
    </location>
</feature>
<feature type="region of interest" description="Disordered" evidence="1">
    <location>
        <begin position="1"/>
        <end position="235"/>
    </location>
</feature>
<feature type="compositionally biased region" description="Basic and acidic residues" evidence="1">
    <location>
        <begin position="7"/>
        <end position="18"/>
    </location>
</feature>
<feature type="compositionally biased region" description="Basic and acidic residues" evidence="1">
    <location>
        <begin position="205"/>
        <end position="214"/>
    </location>
</feature>
<name>A0A6J4HCW0_9PROT</name>
<organism evidence="2">
    <name type="scientific">uncultured Acetobacteraceae bacterium</name>
    <dbReference type="NCBI Taxonomy" id="169975"/>
    <lineage>
        <taxon>Bacteria</taxon>
        <taxon>Pseudomonadati</taxon>
        <taxon>Pseudomonadota</taxon>
        <taxon>Alphaproteobacteria</taxon>
        <taxon>Acetobacterales</taxon>
        <taxon>Acetobacteraceae</taxon>
        <taxon>environmental samples</taxon>
    </lineage>
</organism>
<feature type="compositionally biased region" description="Basic residues" evidence="1">
    <location>
        <begin position="192"/>
        <end position="204"/>
    </location>
</feature>